<dbReference type="CDD" id="cd03214">
    <property type="entry name" value="ABC_Iron-Siderophores_B12_Hemin"/>
    <property type="match status" value="1"/>
</dbReference>
<dbReference type="Proteomes" id="UP001299220">
    <property type="component" value="Unassembled WGS sequence"/>
</dbReference>
<dbReference type="InterPro" id="IPR051535">
    <property type="entry name" value="Siderophore_ABC-ATPase"/>
</dbReference>
<keyword evidence="4" id="KW-0410">Iron transport</keyword>
<dbReference type="InterPro" id="IPR003439">
    <property type="entry name" value="ABC_transporter-like_ATP-bd"/>
</dbReference>
<dbReference type="PANTHER" id="PTHR42771">
    <property type="entry name" value="IRON(3+)-HYDROXAMATE IMPORT ATP-BINDING PROTEIN FHUC"/>
    <property type="match status" value="1"/>
</dbReference>
<gene>
    <name evidence="11" type="ORF">JQM67_00310</name>
</gene>
<evidence type="ECO:0000313" key="12">
    <source>
        <dbReference type="Proteomes" id="UP001299220"/>
    </source>
</evidence>
<dbReference type="InterPro" id="IPR003593">
    <property type="entry name" value="AAA+_ATPase"/>
</dbReference>
<dbReference type="InterPro" id="IPR027417">
    <property type="entry name" value="P-loop_NTPase"/>
</dbReference>
<keyword evidence="5" id="KW-0547">Nucleotide-binding</keyword>
<dbReference type="RefSeq" id="WP_235321998.1">
    <property type="nucleotide sequence ID" value="NZ_JAFBIT010000001.1"/>
</dbReference>
<evidence type="ECO:0000256" key="1">
    <source>
        <dbReference type="ARBA" id="ARBA00004202"/>
    </source>
</evidence>
<dbReference type="EMBL" id="JAFBIT010000001">
    <property type="protein sequence ID" value="MCF2651052.1"/>
    <property type="molecule type" value="Genomic_DNA"/>
</dbReference>
<keyword evidence="3" id="KW-1003">Cell membrane</keyword>
<evidence type="ECO:0000256" key="4">
    <source>
        <dbReference type="ARBA" id="ARBA00022496"/>
    </source>
</evidence>
<organism evidence="11 12">
    <name type="scientific">Anaeromassilibacillus senegalensis</name>
    <dbReference type="NCBI Taxonomy" id="1673717"/>
    <lineage>
        <taxon>Bacteria</taxon>
        <taxon>Bacillati</taxon>
        <taxon>Bacillota</taxon>
        <taxon>Clostridia</taxon>
        <taxon>Eubacteriales</taxon>
        <taxon>Acutalibacteraceae</taxon>
        <taxon>Anaeromassilibacillus</taxon>
    </lineage>
</organism>
<keyword evidence="12" id="KW-1185">Reference proteome</keyword>
<evidence type="ECO:0000313" key="11">
    <source>
        <dbReference type="EMBL" id="MCF2651052.1"/>
    </source>
</evidence>
<sequence>MTTPALSAENLRFSFGGADVLQDLSAAFSPGRLTAVLGPNGCGKTTLLRCLCGLLKPQSGRILLDGGSPLTALSRKALARRISFLPQVRAVPDITVEALVSHGRFPHLGLSRRLTNDDREIVHQAMKQAGVLDFAMQRVPALSGGERQRVYLAMLLAQDTGVVLLDEPTTYLDARHKFEVLELLCAMRSSGKTVIAVLHDLPLALRYSDEILLLENGRPAAAGTPDEVYDAGAIDRVFGISCRRIRIDGQTEYIERRA</sequence>
<comment type="subcellular location">
    <subcellularLocation>
        <location evidence="1">Cell membrane</location>
        <topology evidence="1">Peripheral membrane protein</topology>
    </subcellularLocation>
</comment>
<dbReference type="SMART" id="SM00382">
    <property type="entry name" value="AAA"/>
    <property type="match status" value="1"/>
</dbReference>
<keyword evidence="2" id="KW-0813">Transport</keyword>
<evidence type="ECO:0000256" key="8">
    <source>
        <dbReference type="ARBA" id="ARBA00023065"/>
    </source>
</evidence>
<keyword evidence="8" id="KW-0406">Ion transport</keyword>
<feature type="domain" description="ABC transporter" evidence="10">
    <location>
        <begin position="6"/>
        <end position="241"/>
    </location>
</feature>
<evidence type="ECO:0000256" key="5">
    <source>
        <dbReference type="ARBA" id="ARBA00022741"/>
    </source>
</evidence>
<proteinExistence type="predicted"/>
<dbReference type="Gene3D" id="3.40.50.300">
    <property type="entry name" value="P-loop containing nucleotide triphosphate hydrolases"/>
    <property type="match status" value="1"/>
</dbReference>
<keyword evidence="7" id="KW-0408">Iron</keyword>
<evidence type="ECO:0000256" key="9">
    <source>
        <dbReference type="ARBA" id="ARBA00023136"/>
    </source>
</evidence>
<accession>A0ABS9CIU8</accession>
<protein>
    <submittedName>
        <fullName evidence="11">ABC transporter ATP-binding protein</fullName>
    </submittedName>
</protein>
<evidence type="ECO:0000256" key="6">
    <source>
        <dbReference type="ARBA" id="ARBA00022840"/>
    </source>
</evidence>
<dbReference type="PROSITE" id="PS50893">
    <property type="entry name" value="ABC_TRANSPORTER_2"/>
    <property type="match status" value="1"/>
</dbReference>
<keyword evidence="9" id="KW-0472">Membrane</keyword>
<evidence type="ECO:0000256" key="7">
    <source>
        <dbReference type="ARBA" id="ARBA00023004"/>
    </source>
</evidence>
<dbReference type="PANTHER" id="PTHR42771:SF12">
    <property type="entry name" value="FE(3+) DICITRATE TRANSPORT ATP-BINDING PROTEIN FECE-RELATED"/>
    <property type="match status" value="1"/>
</dbReference>
<evidence type="ECO:0000259" key="10">
    <source>
        <dbReference type="PROSITE" id="PS50893"/>
    </source>
</evidence>
<dbReference type="GO" id="GO:0005524">
    <property type="term" value="F:ATP binding"/>
    <property type="evidence" value="ECO:0007669"/>
    <property type="project" value="UniProtKB-KW"/>
</dbReference>
<reference evidence="11 12" key="1">
    <citation type="submission" date="2020-12" db="EMBL/GenBank/DDBJ databases">
        <title>Whole genome sequences of gut porcine anaerobes.</title>
        <authorList>
            <person name="Kubasova T."/>
            <person name="Jahodarova E."/>
            <person name="Rychlik I."/>
        </authorList>
    </citation>
    <scope>NUCLEOTIDE SEQUENCE [LARGE SCALE GENOMIC DNA]</scope>
    <source>
        <strain evidence="11 12">An867</strain>
    </source>
</reference>
<comment type="caution">
    <text evidence="11">The sequence shown here is derived from an EMBL/GenBank/DDBJ whole genome shotgun (WGS) entry which is preliminary data.</text>
</comment>
<evidence type="ECO:0000256" key="2">
    <source>
        <dbReference type="ARBA" id="ARBA00022448"/>
    </source>
</evidence>
<dbReference type="Pfam" id="PF00005">
    <property type="entry name" value="ABC_tran"/>
    <property type="match status" value="1"/>
</dbReference>
<evidence type="ECO:0000256" key="3">
    <source>
        <dbReference type="ARBA" id="ARBA00022475"/>
    </source>
</evidence>
<dbReference type="SUPFAM" id="SSF52540">
    <property type="entry name" value="P-loop containing nucleoside triphosphate hydrolases"/>
    <property type="match status" value="1"/>
</dbReference>
<name>A0ABS9CIU8_9FIRM</name>
<keyword evidence="6 11" id="KW-0067">ATP-binding</keyword>